<evidence type="ECO:0000256" key="7">
    <source>
        <dbReference type="PIRSR" id="PIRSR601765-1"/>
    </source>
</evidence>
<reference evidence="10" key="1">
    <citation type="submission" date="2021-01" db="EMBL/GenBank/DDBJ databases">
        <authorList>
            <person name="Corre E."/>
            <person name="Pelletier E."/>
            <person name="Niang G."/>
            <person name="Scheremetjew M."/>
            <person name="Finn R."/>
            <person name="Kale V."/>
            <person name="Holt S."/>
            <person name="Cochrane G."/>
            <person name="Meng A."/>
            <person name="Brown T."/>
            <person name="Cohen L."/>
        </authorList>
    </citation>
    <scope>NUCLEOTIDE SEQUENCE</scope>
    <source>
        <strain evidence="10">CCMP3105</strain>
    </source>
</reference>
<protein>
    <recommendedName>
        <fullName evidence="2 8">Carbonic anhydrase</fullName>
        <ecNumber evidence="2 8">4.2.1.1</ecNumber>
    </recommendedName>
    <alternativeName>
        <fullName evidence="8">Carbonate dehydratase</fullName>
    </alternativeName>
</protein>
<feature type="binding site" evidence="7">
    <location>
        <position position="137"/>
    </location>
    <ligand>
        <name>Zn(2+)</name>
        <dbReference type="ChEBI" id="CHEBI:29105"/>
    </ligand>
</feature>
<accession>A0A7S4STY1</accession>
<dbReference type="InterPro" id="IPR036874">
    <property type="entry name" value="Carbonic_anhydrase_sf"/>
</dbReference>
<feature type="binding site" evidence="7">
    <location>
        <position position="83"/>
    </location>
    <ligand>
        <name>Zn(2+)</name>
        <dbReference type="ChEBI" id="CHEBI:29105"/>
    </ligand>
</feature>
<comment type="cofactor">
    <cofactor evidence="7">
        <name>Zn(2+)</name>
        <dbReference type="ChEBI" id="CHEBI:29105"/>
    </cofactor>
    <text evidence="7">Binds 1 zinc ion per subunit.</text>
</comment>
<name>A0A7S4STY1_9DINO</name>
<keyword evidence="5 8" id="KW-0456">Lyase</keyword>
<evidence type="ECO:0000256" key="4">
    <source>
        <dbReference type="ARBA" id="ARBA00022833"/>
    </source>
</evidence>
<comment type="function">
    <text evidence="8">Reversible hydration of carbon dioxide.</text>
</comment>
<dbReference type="Pfam" id="PF00484">
    <property type="entry name" value="Pro_CA"/>
    <property type="match status" value="1"/>
</dbReference>
<feature type="binding site" evidence="7">
    <location>
        <position position="140"/>
    </location>
    <ligand>
        <name>Zn(2+)</name>
        <dbReference type="ChEBI" id="CHEBI:29105"/>
    </ligand>
</feature>
<dbReference type="InterPro" id="IPR001765">
    <property type="entry name" value="Carbonic_anhydrase"/>
</dbReference>
<evidence type="ECO:0000256" key="8">
    <source>
        <dbReference type="RuleBase" id="RU003956"/>
    </source>
</evidence>
<dbReference type="EC" id="4.2.1.1" evidence="2 8"/>
<dbReference type="SUPFAM" id="SSF53056">
    <property type="entry name" value="beta-carbonic anhydrase, cab"/>
    <property type="match status" value="1"/>
</dbReference>
<dbReference type="GO" id="GO:0004089">
    <property type="term" value="F:carbonate dehydratase activity"/>
    <property type="evidence" value="ECO:0007669"/>
    <property type="project" value="UniProtKB-UniRule"/>
</dbReference>
<dbReference type="Gene3D" id="3.40.1050.10">
    <property type="entry name" value="Carbonic anhydrase"/>
    <property type="match status" value="1"/>
</dbReference>
<comment type="similarity">
    <text evidence="1 8">Belongs to the beta-class carbonic anhydrase family.</text>
</comment>
<evidence type="ECO:0000256" key="1">
    <source>
        <dbReference type="ARBA" id="ARBA00006217"/>
    </source>
</evidence>
<evidence type="ECO:0000256" key="3">
    <source>
        <dbReference type="ARBA" id="ARBA00022723"/>
    </source>
</evidence>
<dbReference type="GO" id="GO:0008270">
    <property type="term" value="F:zinc ion binding"/>
    <property type="evidence" value="ECO:0007669"/>
    <property type="project" value="UniProtKB-UniRule"/>
</dbReference>
<keyword evidence="4 7" id="KW-0862">Zinc</keyword>
<dbReference type="AlphaFoldDB" id="A0A7S4STY1"/>
<dbReference type="PANTHER" id="PTHR11002">
    <property type="entry name" value="CARBONIC ANHYDRASE"/>
    <property type="match status" value="1"/>
</dbReference>
<gene>
    <name evidence="10" type="ORF">AMON00008_LOCUS56325</name>
</gene>
<evidence type="ECO:0000256" key="9">
    <source>
        <dbReference type="SAM" id="MobiDB-lite"/>
    </source>
</evidence>
<dbReference type="EMBL" id="HBNR01078991">
    <property type="protein sequence ID" value="CAE4655643.1"/>
    <property type="molecule type" value="Transcribed_RNA"/>
</dbReference>
<proteinExistence type="inferred from homology"/>
<sequence>MACCGARRQASAVSTEVATCPEPEVRTARHDPMLPQDALQLLREGNRRYVEGKVQHRRHEKHLRNTLATEGQNPAAAIVACADSRCPIEILFDARPGDLFVLRNAGNTCTHAEGSIVGSLEYSTEHLKTSLILVLGHTKCGAIAGATKTLLANREAKNPSRKEDGGKRPSALEVLLQGLTPVAEQASMELPSGATADEIAAHAVKVNVFSTMDKLLEHSEALRERVRRRELQVHGAIYDISNGQVDFLGQSPNLGRSADSRAPPPPLSARFSGA</sequence>
<evidence type="ECO:0000256" key="2">
    <source>
        <dbReference type="ARBA" id="ARBA00012925"/>
    </source>
</evidence>
<dbReference type="PANTHER" id="PTHR11002:SF76">
    <property type="entry name" value="CARBONIC ANHYDRASE"/>
    <property type="match status" value="1"/>
</dbReference>
<organism evidence="10">
    <name type="scientific">Alexandrium monilatum</name>
    <dbReference type="NCBI Taxonomy" id="311494"/>
    <lineage>
        <taxon>Eukaryota</taxon>
        <taxon>Sar</taxon>
        <taxon>Alveolata</taxon>
        <taxon>Dinophyceae</taxon>
        <taxon>Gonyaulacales</taxon>
        <taxon>Pyrocystaceae</taxon>
        <taxon>Alexandrium</taxon>
    </lineage>
</organism>
<keyword evidence="3 7" id="KW-0479">Metal-binding</keyword>
<feature type="region of interest" description="Disordered" evidence="9">
    <location>
        <begin position="249"/>
        <end position="274"/>
    </location>
</feature>
<evidence type="ECO:0000313" key="10">
    <source>
        <dbReference type="EMBL" id="CAE4655643.1"/>
    </source>
</evidence>
<dbReference type="SMART" id="SM00947">
    <property type="entry name" value="Pro_CA"/>
    <property type="match status" value="1"/>
</dbReference>
<comment type="catalytic activity">
    <reaction evidence="6 8">
        <text>hydrogencarbonate + H(+) = CO2 + H2O</text>
        <dbReference type="Rhea" id="RHEA:10748"/>
        <dbReference type="ChEBI" id="CHEBI:15377"/>
        <dbReference type="ChEBI" id="CHEBI:15378"/>
        <dbReference type="ChEBI" id="CHEBI:16526"/>
        <dbReference type="ChEBI" id="CHEBI:17544"/>
        <dbReference type="EC" id="4.2.1.1"/>
    </reaction>
</comment>
<evidence type="ECO:0000256" key="5">
    <source>
        <dbReference type="ARBA" id="ARBA00023239"/>
    </source>
</evidence>
<evidence type="ECO:0000256" key="6">
    <source>
        <dbReference type="ARBA" id="ARBA00048348"/>
    </source>
</evidence>
<feature type="binding site" evidence="7">
    <location>
        <position position="81"/>
    </location>
    <ligand>
        <name>Zn(2+)</name>
        <dbReference type="ChEBI" id="CHEBI:29105"/>
    </ligand>
</feature>